<reference evidence="1" key="1">
    <citation type="journal article" date="2021" name="PeerJ">
        <title>Extensive microbial diversity within the chicken gut microbiome revealed by metagenomics and culture.</title>
        <authorList>
            <person name="Gilroy R."/>
            <person name="Ravi A."/>
            <person name="Getino M."/>
            <person name="Pursley I."/>
            <person name="Horton D.L."/>
            <person name="Alikhan N.F."/>
            <person name="Baker D."/>
            <person name="Gharbi K."/>
            <person name="Hall N."/>
            <person name="Watson M."/>
            <person name="Adriaenssens E.M."/>
            <person name="Foster-Nyarko E."/>
            <person name="Jarju S."/>
            <person name="Secka A."/>
            <person name="Antonio M."/>
            <person name="Oren A."/>
            <person name="Chaudhuri R.R."/>
            <person name="La Ragione R."/>
            <person name="Hildebrand F."/>
            <person name="Pallen M.J."/>
        </authorList>
    </citation>
    <scope>NUCLEOTIDE SEQUENCE</scope>
    <source>
        <strain evidence="1">G3-2149</strain>
    </source>
</reference>
<proteinExistence type="predicted"/>
<evidence type="ECO:0000313" key="2">
    <source>
        <dbReference type="Proteomes" id="UP000823865"/>
    </source>
</evidence>
<dbReference type="EMBL" id="JAHLFU010000118">
    <property type="protein sequence ID" value="MBU3853316.1"/>
    <property type="molecule type" value="Genomic_DNA"/>
</dbReference>
<comment type="caution">
    <text evidence="1">The sequence shown here is derived from an EMBL/GenBank/DDBJ whole genome shotgun (WGS) entry which is preliminary data.</text>
</comment>
<protein>
    <submittedName>
        <fullName evidence="1">Uncharacterized protein</fullName>
    </submittedName>
</protein>
<dbReference type="Proteomes" id="UP000823865">
    <property type="component" value="Unassembled WGS sequence"/>
</dbReference>
<reference evidence="1" key="2">
    <citation type="submission" date="2021-04" db="EMBL/GenBank/DDBJ databases">
        <authorList>
            <person name="Gilroy R."/>
        </authorList>
    </citation>
    <scope>NUCLEOTIDE SEQUENCE</scope>
    <source>
        <strain evidence="1">G3-2149</strain>
    </source>
</reference>
<accession>A0A9E2L5I1</accession>
<sequence>MERESTIRKRALRQWSLEQAVKLTDAVIRQNDATNYRDIHYARASVEGLAKLFYNYVMDDEDDKTDDPTPKNEKPSKAEIIAKLYKVSKAKSIQAFADELGLSRQYVSRCIKQINQ</sequence>
<organism evidence="1 2">
    <name type="scientific">Candidatus Paraprevotella stercoravium</name>
    <dbReference type="NCBI Taxonomy" id="2838725"/>
    <lineage>
        <taxon>Bacteria</taxon>
        <taxon>Pseudomonadati</taxon>
        <taxon>Bacteroidota</taxon>
        <taxon>Bacteroidia</taxon>
        <taxon>Bacteroidales</taxon>
        <taxon>Prevotellaceae</taxon>
        <taxon>Paraprevotella</taxon>
    </lineage>
</organism>
<gene>
    <name evidence="1" type="ORF">H9789_05770</name>
</gene>
<dbReference type="AlphaFoldDB" id="A0A9E2L5I1"/>
<name>A0A9E2L5I1_9BACT</name>
<evidence type="ECO:0000313" key="1">
    <source>
        <dbReference type="EMBL" id="MBU3853316.1"/>
    </source>
</evidence>